<dbReference type="PANTHER" id="PTHR43245:SF11">
    <property type="entry name" value="LD23561P"/>
    <property type="match status" value="1"/>
</dbReference>
<reference evidence="2 3" key="1">
    <citation type="journal article" date="2016" name="Fungal Biol.">
        <title>The genome of Xylona heveae provides a window into fungal endophytism.</title>
        <authorList>
            <person name="Gazis R."/>
            <person name="Kuo A."/>
            <person name="Riley R."/>
            <person name="LaButti K."/>
            <person name="Lipzen A."/>
            <person name="Lin J."/>
            <person name="Amirebrahimi M."/>
            <person name="Hesse C.N."/>
            <person name="Spatafora J.W."/>
            <person name="Henrissat B."/>
            <person name="Hainaut M."/>
            <person name="Grigoriev I.V."/>
            <person name="Hibbett D.S."/>
        </authorList>
    </citation>
    <scope>NUCLEOTIDE SEQUENCE [LARGE SCALE GENOMIC DNA]</scope>
    <source>
        <strain evidence="2 3">TC161</strain>
    </source>
</reference>
<dbReference type="PANTHER" id="PTHR43245">
    <property type="entry name" value="BIFUNCTIONAL POLYMYXIN RESISTANCE PROTEIN ARNA"/>
    <property type="match status" value="1"/>
</dbReference>
<dbReference type="RefSeq" id="XP_018191519.1">
    <property type="nucleotide sequence ID" value="XM_018329830.1"/>
</dbReference>
<dbReference type="OrthoDB" id="16464at2759"/>
<evidence type="ECO:0000313" key="3">
    <source>
        <dbReference type="Proteomes" id="UP000076632"/>
    </source>
</evidence>
<feature type="domain" description="NAD-dependent epimerase/dehydratase" evidence="1">
    <location>
        <begin position="12"/>
        <end position="243"/>
    </location>
</feature>
<name>A0A165JA99_XYLHT</name>
<dbReference type="InterPro" id="IPR036291">
    <property type="entry name" value="NAD(P)-bd_dom_sf"/>
</dbReference>
<dbReference type="GeneID" id="28894967"/>
<dbReference type="Gene3D" id="3.40.50.720">
    <property type="entry name" value="NAD(P)-binding Rossmann-like Domain"/>
    <property type="match status" value="1"/>
</dbReference>
<keyword evidence="3" id="KW-1185">Reference proteome</keyword>
<dbReference type="STRING" id="1328760.A0A165JA99"/>
<gene>
    <name evidence="2" type="ORF">L228DRAFT_2099</name>
</gene>
<evidence type="ECO:0000259" key="1">
    <source>
        <dbReference type="Pfam" id="PF01370"/>
    </source>
</evidence>
<dbReference type="Proteomes" id="UP000076632">
    <property type="component" value="Unassembled WGS sequence"/>
</dbReference>
<dbReference type="Pfam" id="PF01370">
    <property type="entry name" value="Epimerase"/>
    <property type="match status" value="1"/>
</dbReference>
<proteinExistence type="predicted"/>
<accession>A0A165JA99</accession>
<evidence type="ECO:0000313" key="2">
    <source>
        <dbReference type="EMBL" id="KZF25964.1"/>
    </source>
</evidence>
<dbReference type="EMBL" id="KV407454">
    <property type="protein sequence ID" value="KZF25964.1"/>
    <property type="molecule type" value="Genomic_DNA"/>
</dbReference>
<organism evidence="2 3">
    <name type="scientific">Xylona heveae (strain CBS 132557 / TC161)</name>
    <dbReference type="NCBI Taxonomy" id="1328760"/>
    <lineage>
        <taxon>Eukaryota</taxon>
        <taxon>Fungi</taxon>
        <taxon>Dikarya</taxon>
        <taxon>Ascomycota</taxon>
        <taxon>Pezizomycotina</taxon>
        <taxon>Xylonomycetes</taxon>
        <taxon>Xylonales</taxon>
        <taxon>Xylonaceae</taxon>
        <taxon>Xylona</taxon>
    </lineage>
</organism>
<dbReference type="InParanoid" id="A0A165JA99"/>
<dbReference type="AlphaFoldDB" id="A0A165JA99"/>
<sequence length="380" mass="43194">MATTDGAEKPTVLIIGGLGYIGRFLALHIHENNLASEVRLVDKVLPQLAWLGPEFKDACAQDKFMQADASREHSLSRVFDRPDGKQFDYVFNCGGETRYSQDDEVYRLRTYNLSVEIGKEAARRNVKCFVELSLGSVYKSESSPRKETDKTKPWKRVAKWKLSAEEELQKIEGLNLVILRLAYVYGDYSAKFVGTALSMARVYQHLGKELKFLWSKDTRVNTVHINDVARALWRAADWYAHGKDGWDEASLGKTPLFNIVDHGNTSQGIMSELIAQIFNIPTGFQNSVISSFARLNLDYVVDDVNDETLGPWADLLAAANITRPGPLNPFMEKELLKDAHLSLDGSRFEKVTGFTYEKPRLTKEELEKVIESYKRMNWWP</sequence>
<dbReference type="SUPFAM" id="SSF51735">
    <property type="entry name" value="NAD(P)-binding Rossmann-fold domains"/>
    <property type="match status" value="1"/>
</dbReference>
<dbReference type="OMA" id="PQTAWLN"/>
<dbReference type="InterPro" id="IPR050177">
    <property type="entry name" value="Lipid_A_modif_metabolic_enz"/>
</dbReference>
<dbReference type="InterPro" id="IPR001509">
    <property type="entry name" value="Epimerase_deHydtase"/>
</dbReference>
<protein>
    <submittedName>
        <fullName evidence="2">NAD(P)-binding protein</fullName>
    </submittedName>
</protein>